<dbReference type="Proteomes" id="UP001154114">
    <property type="component" value="Chromosome 27"/>
</dbReference>
<reference evidence="9" key="1">
    <citation type="submission" date="2021-12" db="EMBL/GenBank/DDBJ databases">
        <authorList>
            <person name="King R."/>
        </authorList>
    </citation>
    <scope>NUCLEOTIDE SEQUENCE</scope>
</reference>
<evidence type="ECO:0000256" key="5">
    <source>
        <dbReference type="PROSITE-ProRule" id="PRU00557"/>
    </source>
</evidence>
<dbReference type="GO" id="GO:0005319">
    <property type="term" value="F:lipid transporter activity"/>
    <property type="evidence" value="ECO:0007669"/>
    <property type="project" value="InterPro"/>
</dbReference>
<keyword evidence="1" id="KW-0732">Signal</keyword>
<feature type="domain" description="Vitellogenin" evidence="7">
    <location>
        <begin position="1"/>
        <end position="705"/>
    </location>
</feature>
<dbReference type="PANTHER" id="PTHR23345">
    <property type="entry name" value="VITELLOGENIN-RELATED"/>
    <property type="match status" value="1"/>
</dbReference>
<evidence type="ECO:0000256" key="6">
    <source>
        <dbReference type="SAM" id="MobiDB-lite"/>
    </source>
</evidence>
<name>A0A9N8KYS1_CHRIL</name>
<dbReference type="Pfam" id="PF01347">
    <property type="entry name" value="Vitellogenin_N"/>
    <property type="match status" value="1"/>
</dbReference>
<dbReference type="OrthoDB" id="160294at2759"/>
<gene>
    <name evidence="9" type="ORF">CINC_LOCUS8585</name>
</gene>
<organism evidence="9 10">
    <name type="scientific">Chrysodeixis includens</name>
    <name type="common">Soybean looper</name>
    <name type="synonym">Pseudoplusia includens</name>
    <dbReference type="NCBI Taxonomy" id="689277"/>
    <lineage>
        <taxon>Eukaryota</taxon>
        <taxon>Metazoa</taxon>
        <taxon>Ecdysozoa</taxon>
        <taxon>Arthropoda</taxon>
        <taxon>Hexapoda</taxon>
        <taxon>Insecta</taxon>
        <taxon>Pterygota</taxon>
        <taxon>Neoptera</taxon>
        <taxon>Endopterygota</taxon>
        <taxon>Lepidoptera</taxon>
        <taxon>Glossata</taxon>
        <taxon>Ditrysia</taxon>
        <taxon>Noctuoidea</taxon>
        <taxon>Noctuidae</taxon>
        <taxon>Plusiinae</taxon>
        <taxon>Chrysodeixis</taxon>
    </lineage>
</organism>
<accession>A0A9N8KYS1</accession>
<dbReference type="Gene3D" id="2.20.80.10">
    <property type="entry name" value="Lipovitellin-phosvitin complex, chain A, domain 4"/>
    <property type="match status" value="1"/>
</dbReference>
<dbReference type="GO" id="GO:0045735">
    <property type="term" value="F:nutrient reservoir activity"/>
    <property type="evidence" value="ECO:0007669"/>
    <property type="project" value="UniProtKB-KW"/>
</dbReference>
<feature type="compositionally biased region" description="Polar residues" evidence="6">
    <location>
        <begin position="258"/>
        <end position="282"/>
    </location>
</feature>
<dbReference type="SUPFAM" id="SSF56968">
    <property type="entry name" value="Lipovitellin-phosvitin complex, beta-sheet shell regions"/>
    <property type="match status" value="2"/>
</dbReference>
<dbReference type="InterPro" id="IPR015819">
    <property type="entry name" value="Lipid_transp_b-sht_shell"/>
</dbReference>
<dbReference type="PROSITE" id="PS51211">
    <property type="entry name" value="VITELLOGENIN"/>
    <property type="match status" value="1"/>
</dbReference>
<evidence type="ECO:0000259" key="7">
    <source>
        <dbReference type="PROSITE" id="PS51211"/>
    </source>
</evidence>
<dbReference type="InterPro" id="IPR001747">
    <property type="entry name" value="Vitellogenin_N"/>
</dbReference>
<dbReference type="InterPro" id="IPR001846">
    <property type="entry name" value="VWF_type-D"/>
</dbReference>
<dbReference type="SMART" id="SM00216">
    <property type="entry name" value="VWD"/>
    <property type="match status" value="1"/>
</dbReference>
<evidence type="ECO:0000259" key="8">
    <source>
        <dbReference type="PROSITE" id="PS51233"/>
    </source>
</evidence>
<proteinExistence type="predicted"/>
<dbReference type="InterPro" id="IPR015255">
    <property type="entry name" value="Vitellinogen_open_b-sht"/>
</dbReference>
<dbReference type="SMART" id="SM01169">
    <property type="entry name" value="DUF1943"/>
    <property type="match status" value="1"/>
</dbReference>
<evidence type="ECO:0000313" key="9">
    <source>
        <dbReference type="EMBL" id="CAD0206291.1"/>
    </source>
</evidence>
<dbReference type="Pfam" id="PF00094">
    <property type="entry name" value="VWD"/>
    <property type="match status" value="1"/>
</dbReference>
<dbReference type="Gene3D" id="1.25.10.20">
    <property type="entry name" value="Vitellinogen, superhelical"/>
    <property type="match status" value="1"/>
</dbReference>
<feature type="domain" description="VWFD" evidence="8">
    <location>
        <begin position="1338"/>
        <end position="1526"/>
    </location>
</feature>
<evidence type="ECO:0008006" key="11">
    <source>
        <dbReference type="Google" id="ProtNLM"/>
    </source>
</evidence>
<comment type="caution">
    <text evidence="5">Lacks conserved residue(s) required for the propagation of feature annotation.</text>
</comment>
<evidence type="ECO:0000256" key="2">
    <source>
        <dbReference type="ARBA" id="ARBA00022761"/>
    </source>
</evidence>
<evidence type="ECO:0000256" key="4">
    <source>
        <dbReference type="ARBA" id="ARBA00023180"/>
    </source>
</evidence>
<dbReference type="Gene3D" id="2.30.230.10">
    <property type="entry name" value="Lipovitellin, beta-sheet shell regions, chain A"/>
    <property type="match status" value="1"/>
</dbReference>
<dbReference type="SUPFAM" id="SSF48431">
    <property type="entry name" value="Lipovitellin-phosvitin complex, superhelical domain"/>
    <property type="match status" value="1"/>
</dbReference>
<feature type="compositionally biased region" description="Low complexity" evidence="6">
    <location>
        <begin position="283"/>
        <end position="292"/>
    </location>
</feature>
<evidence type="ECO:0000313" key="10">
    <source>
        <dbReference type="Proteomes" id="UP001154114"/>
    </source>
</evidence>
<keyword evidence="2" id="KW-0758">Storage protein</keyword>
<keyword evidence="4" id="KW-0325">Glycoprotein</keyword>
<dbReference type="FunFam" id="1.25.10.20:FF:000003">
    <property type="entry name" value="Vitellogenin C"/>
    <property type="match status" value="1"/>
</dbReference>
<keyword evidence="3" id="KW-1015">Disulfide bond</keyword>
<dbReference type="InterPro" id="IPR015816">
    <property type="entry name" value="Vitellinogen_b-sht_N"/>
</dbReference>
<dbReference type="EMBL" id="LR824030">
    <property type="protein sequence ID" value="CAD0206291.1"/>
    <property type="molecule type" value="Genomic_DNA"/>
</dbReference>
<feature type="region of interest" description="Disordered" evidence="6">
    <location>
        <begin position="241"/>
        <end position="297"/>
    </location>
</feature>
<dbReference type="PROSITE" id="PS51233">
    <property type="entry name" value="VWFD"/>
    <property type="match status" value="1"/>
</dbReference>
<sequence>MALPSDLQYEAVQNLDRPFEIYVEGGRVVSLSLPSDLSLSHENLLKGLISALQVDLTPYHHVHNHHDNYDSERQQGLFKKMETDVTGDCETLYSVSPVAADWRRELPQFASEEDPMLITKSKNYGHCHHRVAYHFGVPNGAEWTGTAHSKSEKQLISHNAVTRILAGKQGPIYKSEITSTVHAHAHLYGQQKAEVHSFVSFNLVAVEQDTGVEMQMSENNRQIRTLLYALSTRQMAIHDKTSASFESSESHEHLHVELNQQKNRVRRSNNLDQSELNQDWKTSSSSSSDSSSAYINDDLPKMNEPAYAALYMSVHARGDRKQNMMNAQKLLQDLAQQLQNPNNMPKADFLTKFNILVRVIASMSIDQLAQTSRGIEVGRTSNNNVKLDMWMIFRDAVTQAGTPPAFLQIRNWIKSKKIQTEEAAQVLSTLARTLRYPTKEIVVQFFELAMNQEVQQQERLNTTALLAATQFIRMGQVNNETAHSYYPSHMYGRMARKYDRFVVEEILPRLSQMLKQAIENNERSKAQVYVKAIGNLGHRDILYVFAPYLEGRIQVSTYLRVQMVVQLKHLANQHDKYARAVLYSIIRNTAEPYEVRVAAILNIFMARPTAEMMQVMAQMTNDDPSIQVRAALKNGIETAANLKDPRYWHLARTAQAVRNVVTRDYLGMRYSNLYFDDGYQNDEEQEYFRKAAYIGGDSNAIPKYQSYYWRNKIGGLALENLISTSFSNTQDVIDYIRQMMLEPQKSNANHKYSANKISEMLNMKRDAQTPLEGAFFYSISEQERFFSFDENDLNMLAQNIMDYLKQLEKGVEKHYTKVFNTNQVSIMFPIATGMPFIYKYKEPVVIHVQGKAKGKINRDAQNNNEFSVLLDKELQFTVAGNIDGSVGFIDTLNDQLASVGIVRKIQVNVPVKMNVEMQSGVSKLRVEPLRPEQDTLIVHYSIWPYSANQKKDSLVPSSQDKSTKVVERSRKVVSTDVKFGQQTGTIFQLQGYSYSKDFRNTGNMLQILYNMDNLLAPKDIASTHYNLRYLGKSSQNKAVTLTAVYDQFYNLKQNGLLGQAVNMNDVTPNSGARREQMVKQVSSGINNAQAQVVDVSATFEGPQKQEYVLTAALAKSPVDAKIQAAFFVGRNSAKQGSEQINAVIKVNRPEISSMNFLELLQKEIKMTYEVDVKFGQNGNIHIQGNTERTKWFTEQLQNLPLAKQAQREIANGNLYQYASHEMLMRASAPNLLKSSVTYKNLNPAFMTSTYQVYQILKSLNWNTEVNPMKISGEGKLQLEMETSYIDNILRLEMTSQNEHLRMNNIPIPVFTPYLVSTYWPFSLNQRIMNYMTNSQYQPFCAIDGNRIRTFSNRTYDYQVSPAWHVVMQEESNYNRGKWDELVILARRPSQQQQQIYVSYVTDTGKNLEIEIQPSGSTYKVQVNSNAKKISEGELTIYWDELAEASLLEHFTYLDGVLMFNIRNGRLFAMFDGQRLVLSTQDYRTSTRGICGLNSGEPREDYQTPLGLVDLPQHYGAAFALDVESDPQTQTLKKEAQQKAYQYTPKYTAILRSDQEWMKAIQQRDQEEWSSQKVFRTRSYLKQVGQCQVQQQVQYYENHGEICITTTALPSCQSHCHGEGYKVQPAQVICRSKSDQQFMTFRNQIRMGQNPQVSGVPQVQQFRVPVSCRA</sequence>
<protein>
    <recommendedName>
        <fullName evidence="11">Vitellogenin</fullName>
    </recommendedName>
</protein>
<dbReference type="InterPro" id="IPR050733">
    <property type="entry name" value="Vitellogenin/Apolipophorin"/>
</dbReference>
<dbReference type="SMART" id="SM00638">
    <property type="entry name" value="LPD_N"/>
    <property type="match status" value="1"/>
</dbReference>
<dbReference type="InterPro" id="IPR011030">
    <property type="entry name" value="Lipovitellin_superhlx_dom"/>
</dbReference>
<evidence type="ECO:0000256" key="1">
    <source>
        <dbReference type="ARBA" id="ARBA00022729"/>
    </source>
</evidence>
<keyword evidence="10" id="KW-1185">Reference proteome</keyword>
<dbReference type="PANTHER" id="PTHR23345:SF15">
    <property type="entry name" value="VITELLOGENIN 1-RELATED"/>
    <property type="match status" value="1"/>
</dbReference>
<dbReference type="Pfam" id="PF09172">
    <property type="entry name" value="Vit_open_b-sht"/>
    <property type="match status" value="1"/>
</dbReference>
<evidence type="ECO:0000256" key="3">
    <source>
        <dbReference type="ARBA" id="ARBA00023157"/>
    </source>
</evidence>